<dbReference type="PANTHER" id="PTHR38340">
    <property type="entry name" value="S-LAYER PROTEIN"/>
    <property type="match status" value="1"/>
</dbReference>
<dbReference type="PRINTS" id="PR00313">
    <property type="entry name" value="CABNDNGRPT"/>
</dbReference>
<gene>
    <name evidence="3" type="ORF">BHC54_07370</name>
</gene>
<evidence type="ECO:0008006" key="5">
    <source>
        <dbReference type="Google" id="ProtNLM"/>
    </source>
</evidence>
<dbReference type="PANTHER" id="PTHR38340:SF1">
    <property type="entry name" value="S-LAYER PROTEIN"/>
    <property type="match status" value="1"/>
</dbReference>
<dbReference type="Pfam" id="PF00353">
    <property type="entry name" value="HemolysinCabind"/>
    <property type="match status" value="4"/>
</dbReference>
<name>A0A2N9X5A8_9NEIS</name>
<proteinExistence type="predicted"/>
<accession>A0A2N9X5A8</accession>
<keyword evidence="4" id="KW-1185">Reference proteome</keyword>
<comment type="subcellular location">
    <subcellularLocation>
        <location evidence="1">Secreted</location>
    </subcellularLocation>
</comment>
<dbReference type="Proteomes" id="UP000230202">
    <property type="component" value="Unassembled WGS sequence"/>
</dbReference>
<dbReference type="PROSITE" id="PS00330">
    <property type="entry name" value="HEMOLYSIN_CALCIUM"/>
    <property type="match status" value="3"/>
</dbReference>
<keyword evidence="2" id="KW-0964">Secreted</keyword>
<protein>
    <recommendedName>
        <fullName evidence="5">Haemolysin-type calcium binding-related domain-containing protein</fullName>
    </recommendedName>
</protein>
<evidence type="ECO:0000313" key="4">
    <source>
        <dbReference type="Proteomes" id="UP000230202"/>
    </source>
</evidence>
<comment type="caution">
    <text evidence="3">The sequence shown here is derived from an EMBL/GenBank/DDBJ whole genome shotgun (WGS) entry which is preliminary data.</text>
</comment>
<dbReference type="InterPro" id="IPR011049">
    <property type="entry name" value="Serralysin-like_metalloprot_C"/>
</dbReference>
<dbReference type="GO" id="GO:0005576">
    <property type="term" value="C:extracellular region"/>
    <property type="evidence" value="ECO:0007669"/>
    <property type="project" value="UniProtKB-SubCell"/>
</dbReference>
<dbReference type="InterPro" id="IPR018511">
    <property type="entry name" value="Hemolysin-typ_Ca-bd_CS"/>
</dbReference>
<dbReference type="GO" id="GO:0005509">
    <property type="term" value="F:calcium ion binding"/>
    <property type="evidence" value="ECO:0007669"/>
    <property type="project" value="InterPro"/>
</dbReference>
<organism evidence="3 4">
    <name type="scientific">Snodgrassella alvi</name>
    <dbReference type="NCBI Taxonomy" id="1196083"/>
    <lineage>
        <taxon>Bacteria</taxon>
        <taxon>Pseudomonadati</taxon>
        <taxon>Pseudomonadota</taxon>
        <taxon>Betaproteobacteria</taxon>
        <taxon>Neisseriales</taxon>
        <taxon>Neisseriaceae</taxon>
        <taxon>Snodgrassella</taxon>
    </lineage>
</organism>
<dbReference type="RefSeq" id="WP_100152334.1">
    <property type="nucleotide sequence ID" value="NZ_MEIL01000029.1"/>
</dbReference>
<evidence type="ECO:0000256" key="1">
    <source>
        <dbReference type="ARBA" id="ARBA00004613"/>
    </source>
</evidence>
<dbReference type="AlphaFoldDB" id="A0A2N9X5A8"/>
<dbReference type="Gene3D" id="2.150.10.10">
    <property type="entry name" value="Serralysin-like metalloprotease, C-terminal"/>
    <property type="match status" value="2"/>
</dbReference>
<reference evidence="3" key="1">
    <citation type="journal article" date="2017" name="MBio">
        <title>Type VI secretion-mediated competition in the bee gut microbiome.</title>
        <authorList>
            <person name="Steele M.I."/>
            <person name="Kwong W.K."/>
            <person name="Powell J.E."/>
            <person name="Whiteley M."/>
            <person name="Moran N.A."/>
        </authorList>
    </citation>
    <scope>NUCLEOTIDE SEQUENCE [LARGE SCALE GENOMIC DNA]</scope>
    <source>
        <strain evidence="3">WkB273</strain>
    </source>
</reference>
<evidence type="ECO:0000313" key="3">
    <source>
        <dbReference type="EMBL" id="PIT38361.1"/>
    </source>
</evidence>
<sequence>MSDIQNTSEMNTIILSEDNGYQPDRQWKSDRYIFQGSQGKEFSIEDKGIAELPFLNQCNELVLKGAKASDIVFTFEDGDLIIHPYNNADSIRLPYYFYRPECRAFTIIAEDKILDIADIALGVAQQTGQSVADILNELSRQEVESAKVEGDTLGLWLLKNAEPATHLIGGKGNDTLFGNGGYSILEGGEGDDYISAEYSEYSFINGGSGNDYISTRAHNSICLFEKGHGQDIFDATYRFDDFEYANEFVFKGASADQVQFIQQGDNLLIKAYGNEDVVTILDFFAYKNTNFKFTFDDRSLTAKDIPADITVIPAIDTSSDNVALDDNDPRQYDDQVLTGTAGQDFLSGRKGNDILIGGSGYDNLDGNDGDDILDGGSGNDVLYGGNGDDILIGGTGNDILFGGSGNDTYIFGARHGLDEISEYNILDGEMNTLNFSEYSSNELWFSLNNGQLIISHIGSQDQVSVDYWGDNSNFDHYNIVTADGKQIGASQIRQLLDAMATFDTAHGIDRHDYANNSEFLLSPDAISQMRQITQQTQVTSIWG</sequence>
<dbReference type="InterPro" id="IPR050557">
    <property type="entry name" value="RTX_toxin/Mannuronan_C5-epim"/>
</dbReference>
<dbReference type="EMBL" id="MEIL01000029">
    <property type="protein sequence ID" value="PIT38361.1"/>
    <property type="molecule type" value="Genomic_DNA"/>
</dbReference>
<evidence type="ECO:0000256" key="2">
    <source>
        <dbReference type="ARBA" id="ARBA00022525"/>
    </source>
</evidence>
<dbReference type="InterPro" id="IPR001343">
    <property type="entry name" value="Hemolysn_Ca-bd"/>
</dbReference>
<dbReference type="SUPFAM" id="SSF51120">
    <property type="entry name" value="beta-Roll"/>
    <property type="match status" value="2"/>
</dbReference>